<protein>
    <submittedName>
        <fullName evidence="1">DUF6387 family protein</fullName>
    </submittedName>
</protein>
<gene>
    <name evidence="1" type="ORF">LG219_11355</name>
</gene>
<accession>A0ABS8BMC6</accession>
<proteinExistence type="predicted"/>
<name>A0ABS8BMC6_9NEIS</name>
<dbReference type="Proteomes" id="UP001198034">
    <property type="component" value="Unassembled WGS sequence"/>
</dbReference>
<keyword evidence="2" id="KW-1185">Reference proteome</keyword>
<dbReference type="InterPro" id="IPR045664">
    <property type="entry name" value="DUF6387"/>
</dbReference>
<dbReference type="Pfam" id="PF19924">
    <property type="entry name" value="DUF6387"/>
    <property type="match status" value="1"/>
</dbReference>
<organism evidence="1 2">
    <name type="scientific">Deefgea salmonis</name>
    <dbReference type="NCBI Taxonomy" id="2875502"/>
    <lineage>
        <taxon>Bacteria</taxon>
        <taxon>Pseudomonadati</taxon>
        <taxon>Pseudomonadota</taxon>
        <taxon>Betaproteobacteria</taxon>
        <taxon>Neisseriales</taxon>
        <taxon>Chitinibacteraceae</taxon>
        <taxon>Deefgea</taxon>
    </lineage>
</organism>
<evidence type="ECO:0000313" key="1">
    <source>
        <dbReference type="EMBL" id="MCB5196865.1"/>
    </source>
</evidence>
<dbReference type="RefSeq" id="WP_226764606.1">
    <property type="nucleotide sequence ID" value="NZ_JAJAWG010000007.1"/>
</dbReference>
<reference evidence="1 2" key="1">
    <citation type="submission" date="2021-10" db="EMBL/GenBank/DDBJ databases">
        <authorList>
            <person name="Chen M."/>
        </authorList>
    </citation>
    <scope>NUCLEOTIDE SEQUENCE [LARGE SCALE GENOMIC DNA]</scope>
    <source>
        <strain evidence="1 2">H3-26</strain>
    </source>
</reference>
<evidence type="ECO:0000313" key="2">
    <source>
        <dbReference type="Proteomes" id="UP001198034"/>
    </source>
</evidence>
<dbReference type="EMBL" id="JAJAWG010000007">
    <property type="protein sequence ID" value="MCB5196865.1"/>
    <property type="molecule type" value="Genomic_DNA"/>
</dbReference>
<sequence>MRRQKTKINSVGELPHWFSLDAYLPVAQFNAVDWAVAISGRLNKLREHGDGQDPDGAFWWLYTLANDALSARLIEKFSGETNQGVTEIERELMESTTHVDFHLLFGGGFIYPDRELPVQSATRREMYGAYLGAKNKDEINQHFEATTLTNWEISNIGILGNQQLYESTKRKQMESSRYLIEPYGDASFISIDQEASDGQLIQGFKDWLNEWRKTHIYKAPVKSFTDTDFAKWQRYQLLAYFDLSYWAKLEGKKITDDTLVSALFPNELDIGANDRVKLLREWHEKIFNYPLACALARQVGCRVSLR</sequence>
<comment type="caution">
    <text evidence="1">The sequence shown here is derived from an EMBL/GenBank/DDBJ whole genome shotgun (WGS) entry which is preliminary data.</text>
</comment>